<dbReference type="EMBL" id="JACGWK010000005">
    <property type="protein sequence ID" value="KAL0353185.1"/>
    <property type="molecule type" value="Genomic_DNA"/>
</dbReference>
<keyword evidence="1" id="KW-0732">Signal</keyword>
<reference evidence="2" key="2">
    <citation type="journal article" date="2024" name="Plant">
        <title>Genomic evolution and insights into agronomic trait innovations of Sesamum species.</title>
        <authorList>
            <person name="Miao H."/>
            <person name="Wang L."/>
            <person name="Qu L."/>
            <person name="Liu H."/>
            <person name="Sun Y."/>
            <person name="Le M."/>
            <person name="Wang Q."/>
            <person name="Wei S."/>
            <person name="Zheng Y."/>
            <person name="Lin W."/>
            <person name="Duan Y."/>
            <person name="Cao H."/>
            <person name="Xiong S."/>
            <person name="Wang X."/>
            <person name="Wei L."/>
            <person name="Li C."/>
            <person name="Ma Q."/>
            <person name="Ju M."/>
            <person name="Zhao R."/>
            <person name="Li G."/>
            <person name="Mu C."/>
            <person name="Tian Q."/>
            <person name="Mei H."/>
            <person name="Zhang T."/>
            <person name="Gao T."/>
            <person name="Zhang H."/>
        </authorList>
    </citation>
    <scope>NUCLEOTIDE SEQUENCE</scope>
    <source>
        <strain evidence="2">G01</strain>
    </source>
</reference>
<organism evidence="2">
    <name type="scientific">Sesamum angustifolium</name>
    <dbReference type="NCBI Taxonomy" id="2727405"/>
    <lineage>
        <taxon>Eukaryota</taxon>
        <taxon>Viridiplantae</taxon>
        <taxon>Streptophyta</taxon>
        <taxon>Embryophyta</taxon>
        <taxon>Tracheophyta</taxon>
        <taxon>Spermatophyta</taxon>
        <taxon>Magnoliopsida</taxon>
        <taxon>eudicotyledons</taxon>
        <taxon>Gunneridae</taxon>
        <taxon>Pentapetalae</taxon>
        <taxon>asterids</taxon>
        <taxon>lamiids</taxon>
        <taxon>Lamiales</taxon>
        <taxon>Pedaliaceae</taxon>
        <taxon>Sesamum</taxon>
    </lineage>
</organism>
<feature type="chain" id="PRO_5043587574" evidence="1">
    <location>
        <begin position="20"/>
        <end position="237"/>
    </location>
</feature>
<accession>A0AAW2PDE8</accession>
<comment type="caution">
    <text evidence="2">The sequence shown here is derived from an EMBL/GenBank/DDBJ whole genome shotgun (WGS) entry which is preliminary data.</text>
</comment>
<reference evidence="2" key="1">
    <citation type="submission" date="2020-06" db="EMBL/GenBank/DDBJ databases">
        <authorList>
            <person name="Li T."/>
            <person name="Hu X."/>
            <person name="Zhang T."/>
            <person name="Song X."/>
            <person name="Zhang H."/>
            <person name="Dai N."/>
            <person name="Sheng W."/>
            <person name="Hou X."/>
            <person name="Wei L."/>
        </authorList>
    </citation>
    <scope>NUCLEOTIDE SEQUENCE</scope>
    <source>
        <strain evidence="2">G01</strain>
        <tissue evidence="2">Leaf</tissue>
    </source>
</reference>
<evidence type="ECO:0000256" key="1">
    <source>
        <dbReference type="SAM" id="SignalP"/>
    </source>
</evidence>
<evidence type="ECO:0000313" key="2">
    <source>
        <dbReference type="EMBL" id="KAL0353185.1"/>
    </source>
</evidence>
<sequence>MKSVIICLCEGLWLNIIIAHDEDIVQDYYEAPSVPQVYDEPTSAGHVEGIPDDSMRSYPVDAGTSSYVYGGSDSYDYDESGLIDRFFNVVHVADQPLWDGCNQSQLGVVAGLPGDYYNMKKLVNYLNLPVEKIHACKNGCMLYCKDNVDLEYCKFCRDGRYKPARGRDLNRKKSPYAVLRYLPLTPRLQRYSSRATAEHMPHIKQQRGRCVIHPMSRRGSILTGYILILQKSRVMFG</sequence>
<feature type="signal peptide" evidence="1">
    <location>
        <begin position="1"/>
        <end position="19"/>
    </location>
</feature>
<proteinExistence type="predicted"/>
<name>A0AAW2PDE8_9LAMI</name>
<dbReference type="AlphaFoldDB" id="A0AAW2PDE8"/>
<gene>
    <name evidence="2" type="ORF">Sangu_0899800</name>
</gene>
<protein>
    <submittedName>
        <fullName evidence="2">Uncharacterized protein</fullName>
    </submittedName>
</protein>
<dbReference type="PANTHER" id="PTHR10775">
    <property type="entry name" value="OS08G0208400 PROTEIN"/>
    <property type="match status" value="1"/>
</dbReference>
<dbReference type="PANTHER" id="PTHR10775:SF188">
    <property type="entry name" value="TRANSPOSASE-ASSOCIATED DOMAIN-CONTAINING PROTEIN"/>
    <property type="match status" value="1"/>
</dbReference>